<organism evidence="7 8">
    <name type="scientific">Rhodococcus opacus (strain B4)</name>
    <dbReference type="NCBI Taxonomy" id="632772"/>
    <lineage>
        <taxon>Bacteria</taxon>
        <taxon>Bacillati</taxon>
        <taxon>Actinomycetota</taxon>
        <taxon>Actinomycetes</taxon>
        <taxon>Mycobacteriales</taxon>
        <taxon>Nocardiaceae</taxon>
        <taxon>Rhodococcus</taxon>
    </lineage>
</organism>
<dbReference type="RefSeq" id="WP_012690511.1">
    <property type="nucleotide sequence ID" value="NC_012522.1"/>
</dbReference>
<reference evidence="7 8" key="1">
    <citation type="submission" date="2009-03" db="EMBL/GenBank/DDBJ databases">
        <title>Comparison of the complete genome sequences of Rhodococcus erythropolis PR4 and Rhodococcus opacus B4.</title>
        <authorList>
            <person name="Takarada H."/>
            <person name="Sekine M."/>
            <person name="Hosoyama A."/>
            <person name="Yamada R."/>
            <person name="Fujisawa T."/>
            <person name="Omata S."/>
            <person name="Shimizu A."/>
            <person name="Tsukatani N."/>
            <person name="Tanikawa S."/>
            <person name="Fujita N."/>
            <person name="Harayama S."/>
        </authorList>
    </citation>
    <scope>NUCLEOTIDE SEQUENCE [LARGE SCALE GENOMIC DNA]</scope>
    <source>
        <strain evidence="7 8">B4</strain>
    </source>
</reference>
<dbReference type="Pfam" id="PF14759">
    <property type="entry name" value="Reductase_C"/>
    <property type="match status" value="1"/>
</dbReference>
<dbReference type="GO" id="GO:0016651">
    <property type="term" value="F:oxidoreductase activity, acting on NAD(P)H"/>
    <property type="evidence" value="ECO:0007669"/>
    <property type="project" value="TreeGrafter"/>
</dbReference>
<sequence length="409" mass="42864">MNTPHVVVAGAGTAGHHLAASLRESGFAGAVSLIGDEPHLPYHRPPLSKDYLAGTGTAQSDALSLRAPAFYSEHGVTTRLGVPVTQIDRTGRRVVLADDRAIDYDHLVLALGASPRPIDIPGRSLEGVMELRTRTDAERLREHLNAGSRVVVVGGGFIGLEVAAAARKRGADVTVLEAMPALMSRALSATAAAHLAELHAAQGVRVVCSTAVSTVEGEAGRVTAVTTSDGQHLAADVVVLGIGVVPNDRLAAAAGLDTANGIVVDERLTTSDPAISAVGDCASFPTPDGGRIRLESIQNAVDQARYVARRIRGHCEPYSAVPYFWSDQFGTKLQIVGHAARSDRTVIRGTDTKFSIFRFDGEQLAAVESINDPVTHLTVRKILGAGGTLTPEQADDTVDLRALARTLAG</sequence>
<dbReference type="GO" id="GO:0005737">
    <property type="term" value="C:cytoplasm"/>
    <property type="evidence" value="ECO:0007669"/>
    <property type="project" value="TreeGrafter"/>
</dbReference>
<accession>C1B7A7</accession>
<dbReference type="PRINTS" id="PR00368">
    <property type="entry name" value="FADPNR"/>
</dbReference>
<proteinExistence type="predicted"/>
<feature type="domain" description="FAD/NAD(P)-binding" evidence="5">
    <location>
        <begin position="5"/>
        <end position="304"/>
    </location>
</feature>
<gene>
    <name evidence="7" type="ordered locus">ROP_33130</name>
</gene>
<name>C1B7A7_RHOOB</name>
<feature type="domain" description="Reductase C-terminal" evidence="6">
    <location>
        <begin position="323"/>
        <end position="404"/>
    </location>
</feature>
<dbReference type="Proteomes" id="UP000002212">
    <property type="component" value="Chromosome"/>
</dbReference>
<dbReference type="AlphaFoldDB" id="C1B7A7"/>
<dbReference type="HOGENOM" id="CLU_003291_4_0_11"/>
<dbReference type="InterPro" id="IPR016156">
    <property type="entry name" value="FAD/NAD-linked_Rdtase_dimer_sf"/>
</dbReference>
<evidence type="ECO:0000256" key="3">
    <source>
        <dbReference type="ARBA" id="ARBA00022827"/>
    </source>
</evidence>
<dbReference type="EMBL" id="AP011115">
    <property type="protein sequence ID" value="BAH51560.1"/>
    <property type="molecule type" value="Genomic_DNA"/>
</dbReference>
<dbReference type="PATRIC" id="fig|632772.20.peg.3475"/>
<dbReference type="InterPro" id="IPR050446">
    <property type="entry name" value="FAD-oxidoreductase/Apoptosis"/>
</dbReference>
<comment type="cofactor">
    <cofactor evidence="1">
        <name>FAD</name>
        <dbReference type="ChEBI" id="CHEBI:57692"/>
    </cofactor>
</comment>
<dbReference type="PANTHER" id="PTHR43557">
    <property type="entry name" value="APOPTOSIS-INDUCING FACTOR 1"/>
    <property type="match status" value="1"/>
</dbReference>
<evidence type="ECO:0000313" key="8">
    <source>
        <dbReference type="Proteomes" id="UP000002212"/>
    </source>
</evidence>
<protein>
    <submittedName>
        <fullName evidence="7">Ferredoxin reductase</fullName>
    </submittedName>
</protein>
<dbReference type="InterPro" id="IPR036188">
    <property type="entry name" value="FAD/NAD-bd_sf"/>
</dbReference>
<dbReference type="PANTHER" id="PTHR43557:SF2">
    <property type="entry name" value="RIESKE DOMAIN-CONTAINING PROTEIN-RELATED"/>
    <property type="match status" value="1"/>
</dbReference>
<dbReference type="PRINTS" id="PR00411">
    <property type="entry name" value="PNDRDTASEI"/>
</dbReference>
<dbReference type="Pfam" id="PF07992">
    <property type="entry name" value="Pyr_redox_2"/>
    <property type="match status" value="1"/>
</dbReference>
<evidence type="ECO:0000313" key="7">
    <source>
        <dbReference type="EMBL" id="BAH51560.1"/>
    </source>
</evidence>
<evidence type="ECO:0000256" key="1">
    <source>
        <dbReference type="ARBA" id="ARBA00001974"/>
    </source>
</evidence>
<evidence type="ECO:0000259" key="5">
    <source>
        <dbReference type="Pfam" id="PF07992"/>
    </source>
</evidence>
<dbReference type="KEGG" id="rop:ROP_33130"/>
<dbReference type="SUPFAM" id="SSF51905">
    <property type="entry name" value="FAD/NAD(P)-binding domain"/>
    <property type="match status" value="1"/>
</dbReference>
<evidence type="ECO:0000259" key="6">
    <source>
        <dbReference type="Pfam" id="PF14759"/>
    </source>
</evidence>
<evidence type="ECO:0000256" key="4">
    <source>
        <dbReference type="ARBA" id="ARBA00023002"/>
    </source>
</evidence>
<dbReference type="InterPro" id="IPR028202">
    <property type="entry name" value="Reductase_C"/>
</dbReference>
<dbReference type="InterPro" id="IPR023753">
    <property type="entry name" value="FAD/NAD-binding_dom"/>
</dbReference>
<dbReference type="Gene3D" id="3.30.390.30">
    <property type="match status" value="1"/>
</dbReference>
<dbReference type="Gene3D" id="3.50.50.60">
    <property type="entry name" value="FAD/NAD(P)-binding domain"/>
    <property type="match status" value="2"/>
</dbReference>
<evidence type="ECO:0000256" key="2">
    <source>
        <dbReference type="ARBA" id="ARBA00022630"/>
    </source>
</evidence>
<dbReference type="STRING" id="632772.ROP_33130"/>
<keyword evidence="3" id="KW-0274">FAD</keyword>
<keyword evidence="2" id="KW-0285">Flavoprotein</keyword>
<keyword evidence="4" id="KW-0560">Oxidoreductase</keyword>
<dbReference type="SUPFAM" id="SSF55424">
    <property type="entry name" value="FAD/NAD-linked reductases, dimerisation (C-terminal) domain"/>
    <property type="match status" value="1"/>
</dbReference>
<dbReference type="OrthoDB" id="4213189at2"/>